<accession>A0A7C8ZDG1</accession>
<dbReference type="EMBL" id="GISG01113323">
    <property type="protein sequence ID" value="MBA4639355.1"/>
    <property type="molecule type" value="Transcribed_RNA"/>
</dbReference>
<protein>
    <submittedName>
        <fullName evidence="1">Uncharacterized protein</fullName>
    </submittedName>
</protein>
<dbReference type="AlphaFoldDB" id="A0A7C8ZDG1"/>
<reference evidence="1" key="1">
    <citation type="journal article" date="2013" name="J. Plant Res.">
        <title>Effect of fungi and light on seed germination of three Opuntia species from semiarid lands of central Mexico.</title>
        <authorList>
            <person name="Delgado-Sanchez P."/>
            <person name="Jimenez-Bremont J.F."/>
            <person name="Guerrero-Gonzalez Mde L."/>
            <person name="Flores J."/>
        </authorList>
    </citation>
    <scope>NUCLEOTIDE SEQUENCE</scope>
    <source>
        <tissue evidence="1">Cladode</tissue>
    </source>
</reference>
<sequence>MYTKEKISGTYEKHALLLTVYGVLSWRLKLRIECEGFTVDEFLHLIFRQSMLLEVEAKRSHAYWFITHVMQRIQVRVCKGTFDCDSLSRIKCQHLFNEINSCWVNMWKLFSK</sequence>
<name>A0A7C8ZDG1_OPUST</name>
<reference evidence="1" key="2">
    <citation type="submission" date="2020-07" db="EMBL/GenBank/DDBJ databases">
        <authorList>
            <person name="Vera ALvarez R."/>
            <person name="Arias-Moreno D.M."/>
            <person name="Jimenez-Jacinto V."/>
            <person name="Jimenez-Bremont J.F."/>
            <person name="Swaminathan K."/>
            <person name="Moose S.P."/>
            <person name="Guerrero-Gonzalez M.L."/>
            <person name="Marino-Ramirez L."/>
            <person name="Landsman D."/>
            <person name="Rodriguez-Kessler M."/>
            <person name="Delgado-Sanchez P."/>
        </authorList>
    </citation>
    <scope>NUCLEOTIDE SEQUENCE</scope>
    <source>
        <tissue evidence="1">Cladode</tissue>
    </source>
</reference>
<proteinExistence type="predicted"/>
<organism evidence="1">
    <name type="scientific">Opuntia streptacantha</name>
    <name type="common">Prickly pear cactus</name>
    <name type="synonym">Opuntia cardona</name>
    <dbReference type="NCBI Taxonomy" id="393608"/>
    <lineage>
        <taxon>Eukaryota</taxon>
        <taxon>Viridiplantae</taxon>
        <taxon>Streptophyta</taxon>
        <taxon>Embryophyta</taxon>
        <taxon>Tracheophyta</taxon>
        <taxon>Spermatophyta</taxon>
        <taxon>Magnoliopsida</taxon>
        <taxon>eudicotyledons</taxon>
        <taxon>Gunneridae</taxon>
        <taxon>Pentapetalae</taxon>
        <taxon>Caryophyllales</taxon>
        <taxon>Cactineae</taxon>
        <taxon>Cactaceae</taxon>
        <taxon>Opuntioideae</taxon>
        <taxon>Opuntia</taxon>
    </lineage>
</organism>
<evidence type="ECO:0000313" key="1">
    <source>
        <dbReference type="EMBL" id="MBA4639355.1"/>
    </source>
</evidence>